<reference evidence="2" key="1">
    <citation type="journal article" date="2013" name="Proc. Natl. Acad. Sci. U.S.A.">
        <title>Improving the coverage of the cyanobacterial phylum using diversity-driven genome sequencing.</title>
        <authorList>
            <person name="Shih P.M."/>
            <person name="Wu D."/>
            <person name="Latifi A."/>
            <person name="Axen S.D."/>
            <person name="Fewer D.P."/>
            <person name="Talla E."/>
            <person name="Calteau A."/>
            <person name="Cai F."/>
            <person name="Tandeau de Marsac N."/>
            <person name="Rippka R."/>
            <person name="Herdman M."/>
            <person name="Sivonen K."/>
            <person name="Coursin T."/>
            <person name="Laurent T."/>
            <person name="Goodwin L."/>
            <person name="Nolan M."/>
            <person name="Davenport K.W."/>
            <person name="Han C.S."/>
            <person name="Rubin E.M."/>
            <person name="Eisen J.A."/>
            <person name="Woyke T."/>
            <person name="Gugger M."/>
            <person name="Kerfeld C.A."/>
        </authorList>
    </citation>
    <scope>NUCLEOTIDE SEQUENCE [LARGE SCALE GENOMIC DNA]</scope>
    <source>
        <strain evidence="2">PCC 10605</strain>
    </source>
</reference>
<keyword evidence="1" id="KW-0418">Kinase</keyword>
<accession>K9Z411</accession>
<proteinExistence type="predicted"/>
<dbReference type="AlphaFoldDB" id="K9Z411"/>
<dbReference type="CDD" id="cd00130">
    <property type="entry name" value="PAS"/>
    <property type="match status" value="1"/>
</dbReference>
<keyword evidence="1" id="KW-0808">Transferase</keyword>
<evidence type="ECO:0000313" key="1">
    <source>
        <dbReference type="EMBL" id="AFZ53482.1"/>
    </source>
</evidence>
<organism evidence="1 2">
    <name type="scientific">Cyanobacterium aponinum (strain PCC 10605)</name>
    <dbReference type="NCBI Taxonomy" id="755178"/>
    <lineage>
        <taxon>Bacteria</taxon>
        <taxon>Bacillati</taxon>
        <taxon>Cyanobacteriota</taxon>
        <taxon>Cyanophyceae</taxon>
        <taxon>Oscillatoriophycideae</taxon>
        <taxon>Chroococcales</taxon>
        <taxon>Geminocystaceae</taxon>
        <taxon>Cyanobacterium</taxon>
    </lineage>
</organism>
<dbReference type="OrthoDB" id="9758522at2"/>
<dbReference type="Proteomes" id="UP000010480">
    <property type="component" value="Chromosome"/>
</dbReference>
<evidence type="ECO:0000313" key="2">
    <source>
        <dbReference type="Proteomes" id="UP000010480"/>
    </source>
</evidence>
<dbReference type="SUPFAM" id="SSF55785">
    <property type="entry name" value="PYP-like sensor domain (PAS domain)"/>
    <property type="match status" value="1"/>
</dbReference>
<dbReference type="Gene3D" id="3.30.450.20">
    <property type="entry name" value="PAS domain"/>
    <property type="match status" value="1"/>
</dbReference>
<gene>
    <name evidence="1" type="ordered locus">Cyan10605_1368</name>
</gene>
<dbReference type="HOGENOM" id="CLU_2408319_0_0_3"/>
<dbReference type="EMBL" id="CP003947">
    <property type="protein sequence ID" value="AFZ53482.1"/>
    <property type="molecule type" value="Genomic_DNA"/>
</dbReference>
<dbReference type="STRING" id="755178.Cyan10605_1368"/>
<name>K9Z411_CYAAP</name>
<dbReference type="RefSeq" id="WP_015219211.1">
    <property type="nucleotide sequence ID" value="NC_019776.1"/>
</dbReference>
<dbReference type="KEGG" id="can:Cyan10605_1368"/>
<dbReference type="eggNOG" id="COG2202">
    <property type="taxonomic scope" value="Bacteria"/>
</dbReference>
<dbReference type="GO" id="GO:0016301">
    <property type="term" value="F:kinase activity"/>
    <property type="evidence" value="ECO:0007669"/>
    <property type="project" value="UniProtKB-KW"/>
</dbReference>
<keyword evidence="2" id="KW-1185">Reference proteome</keyword>
<protein>
    <submittedName>
        <fullName evidence="1">Two component response regulator sensor histidine kinase/response regulator subunits</fullName>
    </submittedName>
</protein>
<dbReference type="InterPro" id="IPR000014">
    <property type="entry name" value="PAS"/>
</dbReference>
<dbReference type="InterPro" id="IPR035965">
    <property type="entry name" value="PAS-like_dom_sf"/>
</dbReference>
<sequence>MAILFGVLTICKDISEQKAIEFALRTSEARWQFALDGASHGVWDVNLVTNETYYSPKFMEMLGYELGEWGNSFDDWHKYRYNRSHPHGAGIA</sequence>